<feature type="domain" description="BLUF" evidence="1">
    <location>
        <begin position="2"/>
        <end position="93"/>
    </location>
</feature>
<organism evidence="2 3">
    <name type="scientific">Sphingomonas parapaucimobilis NBRC 15100</name>
    <dbReference type="NCBI Taxonomy" id="1219049"/>
    <lineage>
        <taxon>Bacteria</taxon>
        <taxon>Pseudomonadati</taxon>
        <taxon>Pseudomonadota</taxon>
        <taxon>Alphaproteobacteria</taxon>
        <taxon>Sphingomonadales</taxon>
        <taxon>Sphingomonadaceae</taxon>
        <taxon>Sphingomonas</taxon>
    </lineage>
</organism>
<dbReference type="PROSITE" id="PS50925">
    <property type="entry name" value="BLUF"/>
    <property type="match status" value="1"/>
</dbReference>
<evidence type="ECO:0000259" key="1">
    <source>
        <dbReference type="PROSITE" id="PS50925"/>
    </source>
</evidence>
<proteinExistence type="predicted"/>
<comment type="caution">
    <text evidence="2">The sequence shown here is derived from an EMBL/GenBank/DDBJ whole genome shotgun (WGS) entry which is preliminary data.</text>
</comment>
<dbReference type="RefSeq" id="WP_042489899.1">
    <property type="nucleotide sequence ID" value="NZ_BBPI01000073.1"/>
</dbReference>
<dbReference type="AlphaFoldDB" id="A0A0A1WAY1"/>
<protein>
    <recommendedName>
        <fullName evidence="1">BLUF domain-containing protein</fullName>
    </recommendedName>
</protein>
<evidence type="ECO:0000313" key="3">
    <source>
        <dbReference type="Proteomes" id="UP000032305"/>
    </source>
</evidence>
<dbReference type="Pfam" id="PF04940">
    <property type="entry name" value="BLUF"/>
    <property type="match status" value="1"/>
</dbReference>
<dbReference type="GO" id="GO:0009882">
    <property type="term" value="F:blue light photoreceptor activity"/>
    <property type="evidence" value="ECO:0007669"/>
    <property type="project" value="InterPro"/>
</dbReference>
<dbReference type="EMBL" id="BBPI01000073">
    <property type="protein sequence ID" value="GAM02161.1"/>
    <property type="molecule type" value="Genomic_DNA"/>
</dbReference>
<dbReference type="SUPFAM" id="SSF54975">
    <property type="entry name" value="Acylphosphatase/BLUF domain-like"/>
    <property type="match status" value="1"/>
</dbReference>
<dbReference type="GO" id="GO:0071949">
    <property type="term" value="F:FAD binding"/>
    <property type="evidence" value="ECO:0007669"/>
    <property type="project" value="InterPro"/>
</dbReference>
<sequence length="133" mass="14774">MLRQLVYISSVKGLAVAIDPETILIASRRNNAQAGITGLLYFDGRRFLQALEGEAEAVERLYRHIAADPRHHALVVLSDRHVEAREFGDWAMGYAIKGEDKAALIERIARLAALAAPEVRATFESFAGLKRLF</sequence>
<reference evidence="2 3" key="1">
    <citation type="submission" date="2014-11" db="EMBL/GenBank/DDBJ databases">
        <title>Whole genome shotgun sequence of Sphingomonas parapaucimobilis NBRC 15100.</title>
        <authorList>
            <person name="Katano-Makiyama Y."/>
            <person name="Hosoyama A."/>
            <person name="Hashimoto M."/>
            <person name="Hosoyama Y."/>
            <person name="Noguchi M."/>
            <person name="Numata M."/>
            <person name="Tsuchikane K."/>
            <person name="Hirakata S."/>
            <person name="Uohara A."/>
            <person name="Shimodaira J."/>
            <person name="Ohji S."/>
            <person name="Ichikawa N."/>
            <person name="Kimura A."/>
            <person name="Yamazoe A."/>
            <person name="Fujita N."/>
        </authorList>
    </citation>
    <scope>NUCLEOTIDE SEQUENCE [LARGE SCALE GENOMIC DNA]</scope>
    <source>
        <strain evidence="2 3">NBRC 15100</strain>
    </source>
</reference>
<evidence type="ECO:0000313" key="2">
    <source>
        <dbReference type="EMBL" id="GAM02161.1"/>
    </source>
</evidence>
<dbReference type="Proteomes" id="UP000032305">
    <property type="component" value="Unassembled WGS sequence"/>
</dbReference>
<dbReference type="eggNOG" id="COG3431">
    <property type="taxonomic scope" value="Bacteria"/>
</dbReference>
<accession>A0A0A1WAY1</accession>
<dbReference type="SMART" id="SM01034">
    <property type="entry name" value="BLUF"/>
    <property type="match status" value="1"/>
</dbReference>
<keyword evidence="3" id="KW-1185">Reference proteome</keyword>
<dbReference type="InterPro" id="IPR007024">
    <property type="entry name" value="BLUF_domain"/>
</dbReference>
<dbReference type="InterPro" id="IPR036046">
    <property type="entry name" value="Acylphosphatase-like_dom_sf"/>
</dbReference>
<gene>
    <name evidence="2" type="ORF">SP5_073_00900</name>
</gene>
<dbReference type="Gene3D" id="3.30.70.100">
    <property type="match status" value="1"/>
</dbReference>
<name>A0A0A1WAY1_9SPHN</name>